<dbReference type="GO" id="GO:0016298">
    <property type="term" value="F:lipase activity"/>
    <property type="evidence" value="ECO:0007669"/>
    <property type="project" value="InterPro"/>
</dbReference>
<accession>A0A7R9AAX8</accession>
<dbReference type="PANTHER" id="PTHR11610">
    <property type="entry name" value="LIPASE"/>
    <property type="match status" value="1"/>
</dbReference>
<dbReference type="EMBL" id="CAJPEV010003025">
    <property type="protein sequence ID" value="CAG0898709.1"/>
    <property type="molecule type" value="Genomic_DNA"/>
</dbReference>
<gene>
    <name evidence="6" type="ORF">DSTB1V02_LOCUS10481</name>
</gene>
<reference evidence="6" key="1">
    <citation type="submission" date="2020-11" db="EMBL/GenBank/DDBJ databases">
        <authorList>
            <person name="Tran Van P."/>
        </authorList>
    </citation>
    <scope>NUCLEOTIDE SEQUENCE</scope>
</reference>
<dbReference type="GO" id="GO:0005615">
    <property type="term" value="C:extracellular space"/>
    <property type="evidence" value="ECO:0007669"/>
    <property type="project" value="TreeGrafter"/>
</dbReference>
<dbReference type="PANTHER" id="PTHR11610:SF186">
    <property type="entry name" value="FI22312P1"/>
    <property type="match status" value="1"/>
</dbReference>
<organism evidence="6">
    <name type="scientific">Darwinula stevensoni</name>
    <dbReference type="NCBI Taxonomy" id="69355"/>
    <lineage>
        <taxon>Eukaryota</taxon>
        <taxon>Metazoa</taxon>
        <taxon>Ecdysozoa</taxon>
        <taxon>Arthropoda</taxon>
        <taxon>Crustacea</taxon>
        <taxon>Oligostraca</taxon>
        <taxon>Ostracoda</taxon>
        <taxon>Podocopa</taxon>
        <taxon>Podocopida</taxon>
        <taxon>Darwinulocopina</taxon>
        <taxon>Darwinuloidea</taxon>
        <taxon>Darwinulidae</taxon>
        <taxon>Darwinula</taxon>
    </lineage>
</organism>
<comment type="subcellular location">
    <subcellularLocation>
        <location evidence="1">Secreted</location>
    </subcellularLocation>
</comment>
<evidence type="ECO:0000313" key="6">
    <source>
        <dbReference type="EMBL" id="CAD7250712.1"/>
    </source>
</evidence>
<evidence type="ECO:0000259" key="5">
    <source>
        <dbReference type="Pfam" id="PF00151"/>
    </source>
</evidence>
<dbReference type="Proteomes" id="UP000677054">
    <property type="component" value="Unassembled WGS sequence"/>
</dbReference>
<name>A0A7R9AAX8_9CRUS</name>
<protein>
    <recommendedName>
        <fullName evidence="5">Lipase domain-containing protein</fullName>
    </recommendedName>
</protein>
<sequence length="555" mass="60916">MNAIFWGGSHHGSPPRKSTALLVSRPPSFASENDLDPSRHLSPVGDRRRWEIVGRYSVRCHGDGCELPSPASSEMILLALLFLDLGESLVFVSTPGGEGGKFSGMQLGCFSAVGGAKEGDEGLLSRSWRFKTFDRSVCYEDVGCFSTREGAMKHLRILPSHPKEIGTEFILFDTRKGKAEKSLPLTGTKLGGEGSLNVSLPTAVLIHGYMDNGRTSWAVDIKDALLGKGEMNVISVNWERGASHRNYVMPAANSELVGRQVGNLVAALVDMGATYSSVHIIGFSLGAQVAGHAANWLKEIRNAQGGQGAIEPLGHVDFYPNGGESQPGCRNLFIGAILDLITRTDGRNCNHRRAHHYFLESLRRPGCSFRSFPCPELKDFNKDFLAGKCFDCGEQGCGNMGWDSQKAPGRGKQYLLTLGELRTQTQGFCGYQYKISLSKIPGERDPREVSIEFQTSAGKLGSVTLQGSSEETEWNRVVIVDEKAAKAETEAEAGYNVKVTWIESGFLPGRSKLWRFQRLSITDQYGLRHESCGEEQILQFDKPLELEVRRRCGET</sequence>
<dbReference type="EMBL" id="LR902542">
    <property type="protein sequence ID" value="CAD7250712.1"/>
    <property type="molecule type" value="Genomic_DNA"/>
</dbReference>
<comment type="similarity">
    <text evidence="2 4">Belongs to the AB hydrolase superfamily. Lipase family.</text>
</comment>
<dbReference type="OrthoDB" id="199913at2759"/>
<dbReference type="Pfam" id="PF00151">
    <property type="entry name" value="Lipase"/>
    <property type="match status" value="2"/>
</dbReference>
<evidence type="ECO:0000256" key="2">
    <source>
        <dbReference type="ARBA" id="ARBA00010701"/>
    </source>
</evidence>
<proteinExistence type="inferred from homology"/>
<feature type="domain" description="Lipase" evidence="5">
    <location>
        <begin position="136"/>
        <end position="297"/>
    </location>
</feature>
<evidence type="ECO:0000256" key="3">
    <source>
        <dbReference type="ARBA" id="ARBA00022525"/>
    </source>
</evidence>
<evidence type="ECO:0000256" key="4">
    <source>
        <dbReference type="RuleBase" id="RU004262"/>
    </source>
</evidence>
<dbReference type="AlphaFoldDB" id="A0A7R9AAX8"/>
<dbReference type="InterPro" id="IPR000734">
    <property type="entry name" value="TAG_lipase"/>
</dbReference>
<dbReference type="InterPro" id="IPR013818">
    <property type="entry name" value="Lipase"/>
</dbReference>
<evidence type="ECO:0000256" key="1">
    <source>
        <dbReference type="ARBA" id="ARBA00004613"/>
    </source>
</evidence>
<dbReference type="SUPFAM" id="SSF53474">
    <property type="entry name" value="alpha/beta-Hydrolases"/>
    <property type="match status" value="1"/>
</dbReference>
<dbReference type="GO" id="GO:0016042">
    <property type="term" value="P:lipid catabolic process"/>
    <property type="evidence" value="ECO:0007669"/>
    <property type="project" value="TreeGrafter"/>
</dbReference>
<dbReference type="InterPro" id="IPR029058">
    <property type="entry name" value="AB_hydrolase_fold"/>
</dbReference>
<feature type="domain" description="Lipase" evidence="5">
    <location>
        <begin position="306"/>
        <end position="413"/>
    </location>
</feature>
<dbReference type="Gene3D" id="3.40.50.1820">
    <property type="entry name" value="alpha/beta hydrolase"/>
    <property type="match status" value="2"/>
</dbReference>
<keyword evidence="7" id="KW-1185">Reference proteome</keyword>
<dbReference type="PRINTS" id="PR00821">
    <property type="entry name" value="TAGLIPASE"/>
</dbReference>
<keyword evidence="3" id="KW-0964">Secreted</keyword>
<evidence type="ECO:0000313" key="7">
    <source>
        <dbReference type="Proteomes" id="UP000677054"/>
    </source>
</evidence>